<dbReference type="Proteomes" id="UP000233720">
    <property type="component" value="Unassembled WGS sequence"/>
</dbReference>
<dbReference type="EMBL" id="PHKV01000011">
    <property type="protein sequence ID" value="PKV11005.1"/>
    <property type="molecule type" value="Genomic_DNA"/>
</dbReference>
<keyword evidence="4" id="KW-1185">Reference proteome</keyword>
<reference evidence="3 4" key="1">
    <citation type="submission" date="2017-11" db="EMBL/GenBank/DDBJ databases">
        <title>Xanthomonas prunicola sp. nov., a novel pathogen that affects nectarine (Prunus persica var. nectarine) trees.</title>
        <authorList>
            <person name="Lopez M."/>
            <person name="Lopez-Soriano P."/>
            <person name="Garita-Cambronero J."/>
            <person name="Beltran C."/>
            <person name="Taghouti G."/>
            <person name="Portier P."/>
            <person name="Cubero J."/>
            <person name="Fischer-Le Saux M."/>
            <person name="Marco-Noales E."/>
        </authorList>
    </citation>
    <scope>NUCLEOTIDE SEQUENCE [LARGE SCALE GENOMIC DNA]</scope>
    <source>
        <strain evidence="1 3">CFBP8353</strain>
        <strain evidence="2 4">CFBP8354</strain>
    </source>
</reference>
<name>A0A2N3RET3_9XANT</name>
<sequence>MANGSQQFHLLIPTARTARSSSGVVMLPAREELIEIGVRNGVLLTCMTELELTSSLARVAVCYELLPLVWDSERIIARAAIAEQVKELLGRAPRLNLASLISALSYTAHQTRATVAWMIHQGILALVDHSPGSSDAVLELAHG</sequence>
<protein>
    <submittedName>
        <fullName evidence="1">Uncharacterized protein</fullName>
    </submittedName>
</protein>
<evidence type="ECO:0000313" key="1">
    <source>
        <dbReference type="EMBL" id="PKV11005.1"/>
    </source>
</evidence>
<dbReference type="EMBL" id="PHKW01000012">
    <property type="protein sequence ID" value="PKV15166.1"/>
    <property type="molecule type" value="Genomic_DNA"/>
</dbReference>
<dbReference type="AlphaFoldDB" id="A0A2N3RET3"/>
<accession>A0A2N3RET3</accession>
<proteinExistence type="predicted"/>
<evidence type="ECO:0000313" key="2">
    <source>
        <dbReference type="EMBL" id="PKV15166.1"/>
    </source>
</evidence>
<comment type="caution">
    <text evidence="1">The sequence shown here is derived from an EMBL/GenBank/DDBJ whole genome shotgun (WGS) entry which is preliminary data.</text>
</comment>
<evidence type="ECO:0000313" key="4">
    <source>
        <dbReference type="Proteomes" id="UP000233748"/>
    </source>
</evidence>
<gene>
    <name evidence="1" type="ORF">XpruCFBP8353_20260</name>
    <name evidence="2" type="ORF">XpruCFBP8354_21015</name>
</gene>
<dbReference type="Proteomes" id="UP000233748">
    <property type="component" value="Unassembled WGS sequence"/>
</dbReference>
<evidence type="ECO:0000313" key="3">
    <source>
        <dbReference type="Proteomes" id="UP000233720"/>
    </source>
</evidence>
<organism evidence="1 3">
    <name type="scientific">Xanthomonas prunicola</name>
    <dbReference type="NCBI Taxonomy" id="2053930"/>
    <lineage>
        <taxon>Bacteria</taxon>
        <taxon>Pseudomonadati</taxon>
        <taxon>Pseudomonadota</taxon>
        <taxon>Gammaproteobacteria</taxon>
        <taxon>Lysobacterales</taxon>
        <taxon>Lysobacteraceae</taxon>
        <taxon>Xanthomonas</taxon>
    </lineage>
</organism>